<reference evidence="4" key="1">
    <citation type="submission" date="2018-05" db="EMBL/GenBank/DDBJ databases">
        <authorList>
            <person name="Nie L."/>
        </authorList>
    </citation>
    <scope>NUCLEOTIDE SEQUENCE [LARGE SCALE GENOMIC DNA]</scope>
    <source>
        <strain evidence="4">NL</strain>
    </source>
</reference>
<evidence type="ECO:0000313" key="3">
    <source>
        <dbReference type="EMBL" id="RAK70598.1"/>
    </source>
</evidence>
<dbReference type="OrthoDB" id="9816308at2"/>
<organism evidence="3 4">
    <name type="scientific">Hymenobacter edaphi</name>
    <dbReference type="NCBI Taxonomy" id="2211146"/>
    <lineage>
        <taxon>Bacteria</taxon>
        <taxon>Pseudomonadati</taxon>
        <taxon>Bacteroidota</taxon>
        <taxon>Cytophagia</taxon>
        <taxon>Cytophagales</taxon>
        <taxon>Hymenobacteraceae</taxon>
        <taxon>Hymenobacter</taxon>
    </lineage>
</organism>
<evidence type="ECO:0000259" key="2">
    <source>
        <dbReference type="Pfam" id="PF06283"/>
    </source>
</evidence>
<dbReference type="InterPro" id="IPR029062">
    <property type="entry name" value="Class_I_gatase-like"/>
</dbReference>
<keyword evidence="4" id="KW-1185">Reference proteome</keyword>
<dbReference type="PANTHER" id="PTHR40469">
    <property type="entry name" value="SECRETED GLYCOSYL HYDROLASE"/>
    <property type="match status" value="1"/>
</dbReference>
<comment type="caution">
    <text evidence="3">The sequence shown here is derived from an EMBL/GenBank/DDBJ whole genome shotgun (WGS) entry which is preliminary data.</text>
</comment>
<feature type="domain" description="ThuA-like" evidence="2">
    <location>
        <begin position="30"/>
        <end position="239"/>
    </location>
</feature>
<dbReference type="Pfam" id="PF06283">
    <property type="entry name" value="ThuA"/>
    <property type="match status" value="1"/>
</dbReference>
<keyword evidence="1" id="KW-0732">Signal</keyword>
<dbReference type="EMBL" id="QHKM01000001">
    <property type="protein sequence ID" value="RAK70598.1"/>
    <property type="molecule type" value="Genomic_DNA"/>
</dbReference>
<accession>A0A328BZJ9</accession>
<protein>
    <submittedName>
        <fullName evidence="3">ThuA domain-containing protein</fullName>
    </submittedName>
</protein>
<sequence length="242" mass="26416">MKTIPLLIAAGVALAARPASAPAPAARPAVLVFHKTAGYQHASIPTGIQAIRELGQEHRFTVEATADAGYFTPAKLKHYRAVVFLNTTHDVLDAAQQAAFEQYIRAGRGFVGVHAATDTEYDWPWYNGLVGAYFDNHPKVQPATVRITDASHPATAGLPAAWPRTDEWYNFRNLAPDLHVLATVDETSYSGGTHGAHHPIAWYHAYDGGRAFYTGLGHTPESYAEPAFRQHLWGGIQYAMGR</sequence>
<name>A0A328BZJ9_9BACT</name>
<dbReference type="AlphaFoldDB" id="A0A328BZJ9"/>
<dbReference type="SUPFAM" id="SSF52317">
    <property type="entry name" value="Class I glutamine amidotransferase-like"/>
    <property type="match status" value="1"/>
</dbReference>
<proteinExistence type="predicted"/>
<dbReference type="RefSeq" id="WP_111477348.1">
    <property type="nucleotide sequence ID" value="NZ_QHKM01000001.1"/>
</dbReference>
<gene>
    <name evidence="3" type="ORF">DLM85_07130</name>
</gene>
<evidence type="ECO:0000313" key="4">
    <source>
        <dbReference type="Proteomes" id="UP000248553"/>
    </source>
</evidence>
<dbReference type="PANTHER" id="PTHR40469:SF2">
    <property type="entry name" value="GALACTOSE-BINDING DOMAIN-LIKE SUPERFAMILY PROTEIN"/>
    <property type="match status" value="1"/>
</dbReference>
<feature type="signal peptide" evidence="1">
    <location>
        <begin position="1"/>
        <end position="21"/>
    </location>
</feature>
<feature type="chain" id="PRO_5016301741" evidence="1">
    <location>
        <begin position="22"/>
        <end position="242"/>
    </location>
</feature>
<dbReference type="Proteomes" id="UP000248553">
    <property type="component" value="Unassembled WGS sequence"/>
</dbReference>
<dbReference type="InterPro" id="IPR029010">
    <property type="entry name" value="ThuA-like"/>
</dbReference>
<evidence type="ECO:0000256" key="1">
    <source>
        <dbReference type="SAM" id="SignalP"/>
    </source>
</evidence>
<dbReference type="Gene3D" id="3.40.50.880">
    <property type="match status" value="1"/>
</dbReference>